<evidence type="ECO:0000313" key="2">
    <source>
        <dbReference type="EMBL" id="TXS97236.1"/>
    </source>
</evidence>
<dbReference type="Proteomes" id="UP000321461">
    <property type="component" value="Unassembled WGS sequence"/>
</dbReference>
<evidence type="ECO:0000313" key="3">
    <source>
        <dbReference type="Proteomes" id="UP000321461"/>
    </source>
</evidence>
<dbReference type="InterPro" id="IPR004843">
    <property type="entry name" value="Calcineurin-like_PHP"/>
</dbReference>
<reference evidence="2 3" key="1">
    <citation type="submission" date="2019-08" db="EMBL/GenBank/DDBJ databases">
        <title>Whole genome analysis of cultivated E. coli strains isolated from CD patients and healthy donors.</title>
        <authorList>
            <person name="Siniagina M.N."/>
            <person name="Markelova M.I."/>
            <person name="Laikov A.V."/>
            <person name="Boulygina E.A."/>
            <person name="Khusnutdinova D.R."/>
            <person name="Kharchenko A."/>
            <person name="Grigoryeva T.V."/>
        </authorList>
    </citation>
    <scope>NUCLEOTIDE SEQUENCE [LARGE SCALE GENOMIC DNA]</scope>
    <source>
        <strain evidence="2 3">3_77_5</strain>
    </source>
</reference>
<dbReference type="GO" id="GO:0016787">
    <property type="term" value="F:hydrolase activity"/>
    <property type="evidence" value="ECO:0007669"/>
    <property type="project" value="InterPro"/>
</dbReference>
<dbReference type="Gene3D" id="3.60.21.10">
    <property type="match status" value="1"/>
</dbReference>
<dbReference type="SUPFAM" id="SSF56300">
    <property type="entry name" value="Metallo-dependent phosphatases"/>
    <property type="match status" value="1"/>
</dbReference>
<sequence length="53" mass="6030">MNLYQRINGADWCNIFVVGDLHGCYTLLMNELDKVSFDPARDLLISVGDLVDR</sequence>
<gene>
    <name evidence="2" type="ORF">FWK02_34245</name>
</gene>
<organism evidence="2 3">
    <name type="scientific">Escherichia coli</name>
    <dbReference type="NCBI Taxonomy" id="562"/>
    <lineage>
        <taxon>Bacteria</taxon>
        <taxon>Pseudomonadati</taxon>
        <taxon>Pseudomonadota</taxon>
        <taxon>Gammaproteobacteria</taxon>
        <taxon>Enterobacterales</taxon>
        <taxon>Enterobacteriaceae</taxon>
        <taxon>Escherichia</taxon>
    </lineage>
</organism>
<proteinExistence type="predicted"/>
<evidence type="ECO:0000259" key="1">
    <source>
        <dbReference type="Pfam" id="PF00149"/>
    </source>
</evidence>
<dbReference type="Pfam" id="PF00149">
    <property type="entry name" value="Metallophos"/>
    <property type="match status" value="1"/>
</dbReference>
<name>A0A5C9A9H6_ECOLX</name>
<feature type="domain" description="Calcineurin-like phosphoesterase" evidence="1">
    <location>
        <begin position="15"/>
        <end position="53"/>
    </location>
</feature>
<feature type="non-terminal residue" evidence="2">
    <location>
        <position position="53"/>
    </location>
</feature>
<comment type="caution">
    <text evidence="2">The sequence shown here is derived from an EMBL/GenBank/DDBJ whole genome shotgun (WGS) entry which is preliminary data.</text>
</comment>
<dbReference type="EMBL" id="VSBS01002217">
    <property type="protein sequence ID" value="TXS97236.1"/>
    <property type="molecule type" value="Genomic_DNA"/>
</dbReference>
<accession>A0A5C9A9H6</accession>
<protein>
    <submittedName>
        <fullName evidence="2">Serine/threonine protein phosphatase</fullName>
    </submittedName>
</protein>
<dbReference type="AlphaFoldDB" id="A0A5C9A9H6"/>
<dbReference type="InterPro" id="IPR029052">
    <property type="entry name" value="Metallo-depent_PP-like"/>
</dbReference>